<gene>
    <name evidence="14" type="ORF">ACFOOG_12740</name>
</gene>
<keyword evidence="5" id="KW-0808">Transferase</keyword>
<protein>
    <recommendedName>
        <fullName evidence="3">histidine kinase</fullName>
        <ecNumber evidence="3">2.7.13.3</ecNumber>
    </recommendedName>
</protein>
<dbReference type="InterPro" id="IPR003660">
    <property type="entry name" value="HAMP_dom"/>
</dbReference>
<dbReference type="InterPro" id="IPR036097">
    <property type="entry name" value="HisK_dim/P_sf"/>
</dbReference>
<sequence>MCHFDACANNFQEPIISIFRHRAFASPRLQTVLLFQVTLPVLVLLAALLAVGLQVIADISEQRLQRDLRQVARAIHLPVSEALAREDLDQVQASVASVFDINEVFGAYLFDRSGTRLVSFGAVNPTREQTTEALELTEQGEFAQYERIRGESVYSFFLPLFTATGQPNGFLQVTRLRSDIEQELRTLNWHAWLAYAVVSLLIVATVISTHQWRVGQPLNALIQSMRAVAQGDRQHRAEALGPREMCELSQTFNRTLDALAESEQQAEQQRKARSVMAERLRQHETLAALGQLSAGVAHELGAPLTVVDGRARRLLKRLPNPEDQQELTDIRQQVQRMTDIVRQLLSYGRSTGQAFKEIPVTDWVDQCLHQYAQPEPEVQVSGGPDVTVLGDTLGLGQALGNLIQNAQQAPNCTRVQIHWRVADNLLELSIDDDGDGIPSALTERIFDPFFTTKQPGQGTGLGLAIVTRVLREHQGSITVHTHELGGTQFRLRLPLSTTEGYHDLNQH</sequence>
<keyword evidence="10 11" id="KW-0472">Membrane</keyword>
<keyword evidence="7 14" id="KW-0418">Kinase</keyword>
<keyword evidence="9" id="KW-0902">Two-component regulatory system</keyword>
<dbReference type="InterPro" id="IPR003594">
    <property type="entry name" value="HATPase_dom"/>
</dbReference>
<evidence type="ECO:0000256" key="5">
    <source>
        <dbReference type="ARBA" id="ARBA00022679"/>
    </source>
</evidence>
<dbReference type="Proteomes" id="UP001595617">
    <property type="component" value="Unassembled WGS sequence"/>
</dbReference>
<evidence type="ECO:0000256" key="8">
    <source>
        <dbReference type="ARBA" id="ARBA00022989"/>
    </source>
</evidence>
<evidence type="ECO:0000313" key="15">
    <source>
        <dbReference type="Proteomes" id="UP001595617"/>
    </source>
</evidence>
<dbReference type="SUPFAM" id="SSF47384">
    <property type="entry name" value="Homodimeric domain of signal transducing histidine kinase"/>
    <property type="match status" value="1"/>
</dbReference>
<feature type="domain" description="Histidine kinase" evidence="12">
    <location>
        <begin position="295"/>
        <end position="497"/>
    </location>
</feature>
<dbReference type="Gene3D" id="6.10.340.10">
    <property type="match status" value="1"/>
</dbReference>
<dbReference type="PROSITE" id="PS50109">
    <property type="entry name" value="HIS_KIN"/>
    <property type="match status" value="1"/>
</dbReference>
<dbReference type="Pfam" id="PF00512">
    <property type="entry name" value="HisKA"/>
    <property type="match status" value="1"/>
</dbReference>
<dbReference type="Pfam" id="PF00672">
    <property type="entry name" value="HAMP"/>
    <property type="match status" value="1"/>
</dbReference>
<evidence type="ECO:0000256" key="6">
    <source>
        <dbReference type="ARBA" id="ARBA00022692"/>
    </source>
</evidence>
<evidence type="ECO:0000256" key="1">
    <source>
        <dbReference type="ARBA" id="ARBA00000085"/>
    </source>
</evidence>
<dbReference type="InterPro" id="IPR003661">
    <property type="entry name" value="HisK_dim/P_dom"/>
</dbReference>
<evidence type="ECO:0000259" key="12">
    <source>
        <dbReference type="PROSITE" id="PS50109"/>
    </source>
</evidence>
<feature type="transmembrane region" description="Helical" evidence="11">
    <location>
        <begin position="33"/>
        <end position="56"/>
    </location>
</feature>
<keyword evidence="15" id="KW-1185">Reference proteome</keyword>
<dbReference type="CDD" id="cd06225">
    <property type="entry name" value="HAMP"/>
    <property type="match status" value="1"/>
</dbReference>
<feature type="transmembrane region" description="Helical" evidence="11">
    <location>
        <begin position="192"/>
        <end position="212"/>
    </location>
</feature>
<dbReference type="SUPFAM" id="SSF55874">
    <property type="entry name" value="ATPase domain of HSP90 chaperone/DNA topoisomerase II/histidine kinase"/>
    <property type="match status" value="1"/>
</dbReference>
<dbReference type="PRINTS" id="PR00344">
    <property type="entry name" value="BCTRLSENSOR"/>
</dbReference>
<comment type="catalytic activity">
    <reaction evidence="1">
        <text>ATP + protein L-histidine = ADP + protein N-phospho-L-histidine.</text>
        <dbReference type="EC" id="2.7.13.3"/>
    </reaction>
</comment>
<dbReference type="Gene3D" id="1.10.287.130">
    <property type="match status" value="1"/>
</dbReference>
<evidence type="ECO:0000256" key="11">
    <source>
        <dbReference type="SAM" id="Phobius"/>
    </source>
</evidence>
<dbReference type="InterPro" id="IPR004358">
    <property type="entry name" value="Sig_transdc_His_kin-like_C"/>
</dbReference>
<dbReference type="InterPro" id="IPR005467">
    <property type="entry name" value="His_kinase_dom"/>
</dbReference>
<dbReference type="GO" id="GO:0016301">
    <property type="term" value="F:kinase activity"/>
    <property type="evidence" value="ECO:0007669"/>
    <property type="project" value="UniProtKB-KW"/>
</dbReference>
<feature type="domain" description="HAMP" evidence="13">
    <location>
        <begin position="212"/>
        <end position="264"/>
    </location>
</feature>
<organism evidence="14 15">
    <name type="scientific">Saccharospirillum mangrovi</name>
    <dbReference type="NCBI Taxonomy" id="2161747"/>
    <lineage>
        <taxon>Bacteria</taxon>
        <taxon>Pseudomonadati</taxon>
        <taxon>Pseudomonadota</taxon>
        <taxon>Gammaproteobacteria</taxon>
        <taxon>Oceanospirillales</taxon>
        <taxon>Saccharospirillaceae</taxon>
        <taxon>Saccharospirillum</taxon>
    </lineage>
</organism>
<evidence type="ECO:0000256" key="9">
    <source>
        <dbReference type="ARBA" id="ARBA00023012"/>
    </source>
</evidence>
<keyword evidence="8 11" id="KW-1133">Transmembrane helix</keyword>
<dbReference type="SMART" id="SM00388">
    <property type="entry name" value="HisKA"/>
    <property type="match status" value="1"/>
</dbReference>
<dbReference type="PANTHER" id="PTHR45436:SF5">
    <property type="entry name" value="SENSOR HISTIDINE KINASE TRCS"/>
    <property type="match status" value="1"/>
</dbReference>
<dbReference type="SMART" id="SM00387">
    <property type="entry name" value="HATPase_c"/>
    <property type="match status" value="1"/>
</dbReference>
<comment type="subcellular location">
    <subcellularLocation>
        <location evidence="2">Membrane</location>
    </subcellularLocation>
</comment>
<dbReference type="PROSITE" id="PS50885">
    <property type="entry name" value="HAMP"/>
    <property type="match status" value="1"/>
</dbReference>
<evidence type="ECO:0000313" key="14">
    <source>
        <dbReference type="EMBL" id="MFC3853703.1"/>
    </source>
</evidence>
<evidence type="ECO:0000256" key="3">
    <source>
        <dbReference type="ARBA" id="ARBA00012438"/>
    </source>
</evidence>
<evidence type="ECO:0000256" key="10">
    <source>
        <dbReference type="ARBA" id="ARBA00023136"/>
    </source>
</evidence>
<evidence type="ECO:0000256" key="2">
    <source>
        <dbReference type="ARBA" id="ARBA00004370"/>
    </source>
</evidence>
<dbReference type="Gene3D" id="3.30.565.10">
    <property type="entry name" value="Histidine kinase-like ATPase, C-terminal domain"/>
    <property type="match status" value="1"/>
</dbReference>
<dbReference type="InterPro" id="IPR036890">
    <property type="entry name" value="HATPase_C_sf"/>
</dbReference>
<evidence type="ECO:0000259" key="13">
    <source>
        <dbReference type="PROSITE" id="PS50885"/>
    </source>
</evidence>
<dbReference type="RefSeq" id="WP_380697107.1">
    <property type="nucleotide sequence ID" value="NZ_JBHRYR010000003.1"/>
</dbReference>
<dbReference type="PANTHER" id="PTHR45436">
    <property type="entry name" value="SENSOR HISTIDINE KINASE YKOH"/>
    <property type="match status" value="1"/>
</dbReference>
<comment type="caution">
    <text evidence="14">The sequence shown here is derived from an EMBL/GenBank/DDBJ whole genome shotgun (WGS) entry which is preliminary data.</text>
</comment>
<name>A0ABV7ZYU5_9GAMM</name>
<dbReference type="EMBL" id="JBHRYR010000003">
    <property type="protein sequence ID" value="MFC3853703.1"/>
    <property type="molecule type" value="Genomic_DNA"/>
</dbReference>
<keyword evidence="4" id="KW-0597">Phosphoprotein</keyword>
<dbReference type="EC" id="2.7.13.3" evidence="3"/>
<accession>A0ABV7ZYU5</accession>
<reference evidence="15" key="1">
    <citation type="journal article" date="2019" name="Int. J. Syst. Evol. Microbiol.">
        <title>The Global Catalogue of Microorganisms (GCM) 10K type strain sequencing project: providing services to taxonomists for standard genome sequencing and annotation.</title>
        <authorList>
            <consortium name="The Broad Institute Genomics Platform"/>
            <consortium name="The Broad Institute Genome Sequencing Center for Infectious Disease"/>
            <person name="Wu L."/>
            <person name="Ma J."/>
        </authorList>
    </citation>
    <scope>NUCLEOTIDE SEQUENCE [LARGE SCALE GENOMIC DNA]</scope>
    <source>
        <strain evidence="15">IBRC 10765</strain>
    </source>
</reference>
<evidence type="ECO:0000256" key="4">
    <source>
        <dbReference type="ARBA" id="ARBA00022553"/>
    </source>
</evidence>
<dbReference type="CDD" id="cd00082">
    <property type="entry name" value="HisKA"/>
    <property type="match status" value="1"/>
</dbReference>
<dbReference type="CDD" id="cd00075">
    <property type="entry name" value="HATPase"/>
    <property type="match status" value="1"/>
</dbReference>
<dbReference type="InterPro" id="IPR050428">
    <property type="entry name" value="TCS_sensor_his_kinase"/>
</dbReference>
<keyword evidence="6 11" id="KW-0812">Transmembrane</keyword>
<dbReference type="Pfam" id="PF02518">
    <property type="entry name" value="HATPase_c"/>
    <property type="match status" value="1"/>
</dbReference>
<evidence type="ECO:0000256" key="7">
    <source>
        <dbReference type="ARBA" id="ARBA00022777"/>
    </source>
</evidence>
<dbReference type="SMART" id="SM00304">
    <property type="entry name" value="HAMP"/>
    <property type="match status" value="1"/>
</dbReference>
<proteinExistence type="predicted"/>